<reference evidence="1 2" key="1">
    <citation type="journal article" date="2016" name="Nat. Commun.">
        <title>Thousands of microbial genomes shed light on interconnected biogeochemical processes in an aquifer system.</title>
        <authorList>
            <person name="Anantharaman K."/>
            <person name="Brown C.T."/>
            <person name="Hug L.A."/>
            <person name="Sharon I."/>
            <person name="Castelle C.J."/>
            <person name="Probst A.J."/>
            <person name="Thomas B.C."/>
            <person name="Singh A."/>
            <person name="Wilkins M.J."/>
            <person name="Karaoz U."/>
            <person name="Brodie E.L."/>
            <person name="Williams K.H."/>
            <person name="Hubbard S.S."/>
            <person name="Banfield J.F."/>
        </authorList>
    </citation>
    <scope>NUCLEOTIDE SEQUENCE [LARGE SCALE GENOMIC DNA]</scope>
</reference>
<dbReference type="Proteomes" id="UP000177080">
    <property type="component" value="Unassembled WGS sequence"/>
</dbReference>
<protein>
    <submittedName>
        <fullName evidence="1">Uncharacterized protein</fullName>
    </submittedName>
</protein>
<organism evidence="1 2">
    <name type="scientific">Candidatus Amesbacteria bacterium RIFCSPLOWO2_01_FULL_48_25</name>
    <dbReference type="NCBI Taxonomy" id="1797259"/>
    <lineage>
        <taxon>Bacteria</taxon>
        <taxon>Candidatus Amesiibacteriota</taxon>
    </lineage>
</organism>
<sequence length="487" mass="52221">MAKKSVSSPLPLFLSIALMVAGLFASVLLVKQSQRITTSAAEPLVLISPNGGESWQRGQTYQIRWRQTQKQASTSLFIYTRNGSTDTYIGAIAYNVSNVLGTNAYSWTIPLPGSAASMPPDGSNIIVSVAQYNPSGKKMYEDKSNNPFTISTPKPTLTSPNGGEIWQRGQTYQITWNQTIKLASTALLIYTRNTSGDTYIGAIAYNVSNNVGSNSYSWTIPQLGGAQTTPPDGNNIIVSVGQYNSSGQLVAEDKSNSTFTITTPKPVVTSPNGGETWERGKTYKITWNQTVKLASTGLFIYTRGTSGDAYIGAIAYNVSNLVGTNSYSWTIPFTGGSASTPPDGSNIIISVGQYNSNSQLVVEDKSDSPFTITTPKPTLTTPNGGEVWTRGNTYKITWNQTAAFNSTGLFLYTRSSTGVDTYLGAIAYYVSNLIGANYYNWTIPALGGPVTTPPDGNNIIVSVAQYNSAGSRVNEDKSDNTFTVVSP</sequence>
<gene>
    <name evidence="1" type="ORF">A2989_02105</name>
</gene>
<dbReference type="EMBL" id="MEXN01000009">
    <property type="protein sequence ID" value="OGD03088.1"/>
    <property type="molecule type" value="Genomic_DNA"/>
</dbReference>
<dbReference type="STRING" id="1797259.A2989_02105"/>
<proteinExistence type="predicted"/>
<accession>A0A1F4Z9W0</accession>
<evidence type="ECO:0000313" key="1">
    <source>
        <dbReference type="EMBL" id="OGD03088.1"/>
    </source>
</evidence>
<dbReference type="AlphaFoldDB" id="A0A1F4Z9W0"/>
<evidence type="ECO:0000313" key="2">
    <source>
        <dbReference type="Proteomes" id="UP000177080"/>
    </source>
</evidence>
<comment type="caution">
    <text evidence="1">The sequence shown here is derived from an EMBL/GenBank/DDBJ whole genome shotgun (WGS) entry which is preliminary data.</text>
</comment>
<name>A0A1F4Z9W0_9BACT</name>